<feature type="binding site" evidence="10">
    <location>
        <begin position="11"/>
        <end position="16"/>
    </location>
    <ligand>
        <name>substrate</name>
    </ligand>
</feature>
<gene>
    <name evidence="12" type="primary">rdgB</name>
    <name evidence="12" type="ORF">K8W16_00870</name>
</gene>
<dbReference type="GO" id="GO:0046872">
    <property type="term" value="F:metal ion binding"/>
    <property type="evidence" value="ECO:0007669"/>
    <property type="project" value="UniProtKB-KW"/>
</dbReference>
<dbReference type="GO" id="GO:0000166">
    <property type="term" value="F:nucleotide binding"/>
    <property type="evidence" value="ECO:0007669"/>
    <property type="project" value="UniProtKB-KW"/>
</dbReference>
<comment type="similarity">
    <text evidence="1 10 11">Belongs to the HAM1 NTPase family.</text>
</comment>
<feature type="binding site" evidence="10">
    <location>
        <position position="188"/>
    </location>
    <ligand>
        <name>substrate</name>
    </ligand>
</feature>
<keyword evidence="6 10" id="KW-0460">Magnesium</keyword>
<dbReference type="InterPro" id="IPR002637">
    <property type="entry name" value="RdgB/HAM1"/>
</dbReference>
<comment type="catalytic activity">
    <reaction evidence="8 10">
        <text>dITP + H2O = dIMP + diphosphate + H(+)</text>
        <dbReference type="Rhea" id="RHEA:28342"/>
        <dbReference type="ChEBI" id="CHEBI:15377"/>
        <dbReference type="ChEBI" id="CHEBI:15378"/>
        <dbReference type="ChEBI" id="CHEBI:33019"/>
        <dbReference type="ChEBI" id="CHEBI:61194"/>
        <dbReference type="ChEBI" id="CHEBI:61382"/>
        <dbReference type="EC" id="3.6.1.66"/>
    </reaction>
</comment>
<dbReference type="NCBIfam" id="TIGR00042">
    <property type="entry name" value="RdgB/HAM1 family non-canonical purine NTP pyrophosphatase"/>
    <property type="match status" value="1"/>
</dbReference>
<reference evidence="12" key="2">
    <citation type="submission" date="2021-09" db="EMBL/GenBank/DDBJ databases">
        <authorList>
            <person name="Gilroy R."/>
        </authorList>
    </citation>
    <scope>NUCLEOTIDE SEQUENCE</scope>
    <source>
        <strain evidence="12">ChiGjej2B2-19336</strain>
    </source>
</reference>
<evidence type="ECO:0000256" key="10">
    <source>
        <dbReference type="HAMAP-Rule" id="MF_01405"/>
    </source>
</evidence>
<evidence type="ECO:0000256" key="9">
    <source>
        <dbReference type="ARBA" id="ARBA00052017"/>
    </source>
</evidence>
<evidence type="ECO:0000313" key="12">
    <source>
        <dbReference type="EMBL" id="HJD96187.1"/>
    </source>
</evidence>
<keyword evidence="5 10" id="KW-0378">Hydrolase</keyword>
<keyword evidence="3 10" id="KW-0479">Metal-binding</keyword>
<dbReference type="GO" id="GO:0005829">
    <property type="term" value="C:cytosol"/>
    <property type="evidence" value="ECO:0007669"/>
    <property type="project" value="TreeGrafter"/>
</dbReference>
<dbReference type="Gene3D" id="3.90.950.10">
    <property type="match status" value="1"/>
</dbReference>
<dbReference type="EC" id="3.6.1.66" evidence="10"/>
<feature type="binding site" evidence="10">
    <location>
        <begin position="165"/>
        <end position="168"/>
    </location>
    <ligand>
        <name>substrate</name>
    </ligand>
</feature>
<evidence type="ECO:0000256" key="7">
    <source>
        <dbReference type="ARBA" id="ARBA00023080"/>
    </source>
</evidence>
<dbReference type="GO" id="GO:0036222">
    <property type="term" value="F:XTP diphosphatase activity"/>
    <property type="evidence" value="ECO:0007669"/>
    <property type="project" value="UniProtKB-UniRule"/>
</dbReference>
<evidence type="ECO:0000256" key="5">
    <source>
        <dbReference type="ARBA" id="ARBA00022801"/>
    </source>
</evidence>
<dbReference type="PANTHER" id="PTHR11067">
    <property type="entry name" value="INOSINE TRIPHOSPHATE PYROPHOSPHATASE/HAM1 PROTEIN"/>
    <property type="match status" value="1"/>
</dbReference>
<organism evidence="12 13">
    <name type="scientific">Mailhella massiliensis</name>
    <dbReference type="NCBI Taxonomy" id="1903261"/>
    <lineage>
        <taxon>Bacteria</taxon>
        <taxon>Pseudomonadati</taxon>
        <taxon>Thermodesulfobacteriota</taxon>
        <taxon>Desulfovibrionia</taxon>
        <taxon>Desulfovibrionales</taxon>
        <taxon>Desulfovibrionaceae</taxon>
        <taxon>Mailhella</taxon>
    </lineage>
</organism>
<comment type="function">
    <text evidence="10">Pyrophosphatase that catalyzes the hydrolysis of nucleoside triphosphates to their monophosphate derivatives, with a high preference for the non-canonical purine nucleotides XTP (xanthosine triphosphate), dITP (deoxyinosine triphosphate) and ITP. Seems to function as a house-cleaning enzyme that removes non-canonical purine nucleotides from the nucleotide pool, thus preventing their incorporation into DNA/RNA and avoiding chromosomal lesions.</text>
</comment>
<dbReference type="CDD" id="cd00515">
    <property type="entry name" value="HAM1"/>
    <property type="match status" value="1"/>
</dbReference>
<feature type="binding site" evidence="10">
    <location>
        <position position="42"/>
    </location>
    <ligand>
        <name>Mg(2+)</name>
        <dbReference type="ChEBI" id="CHEBI:18420"/>
    </ligand>
</feature>
<evidence type="ECO:0000256" key="2">
    <source>
        <dbReference type="ARBA" id="ARBA00011738"/>
    </source>
</evidence>
<feature type="binding site" evidence="10">
    <location>
        <position position="71"/>
    </location>
    <ligand>
        <name>Mg(2+)</name>
        <dbReference type="ChEBI" id="CHEBI:18420"/>
    </ligand>
</feature>
<proteinExistence type="inferred from homology"/>
<dbReference type="GO" id="GO:0017111">
    <property type="term" value="F:ribonucleoside triphosphate phosphatase activity"/>
    <property type="evidence" value="ECO:0007669"/>
    <property type="project" value="InterPro"/>
</dbReference>
<evidence type="ECO:0000256" key="4">
    <source>
        <dbReference type="ARBA" id="ARBA00022741"/>
    </source>
</evidence>
<name>A0A921AUS9_9BACT</name>
<feature type="binding site" evidence="10">
    <location>
        <position position="72"/>
    </location>
    <ligand>
        <name>substrate</name>
    </ligand>
</feature>
<dbReference type="GO" id="GO:0009117">
    <property type="term" value="P:nucleotide metabolic process"/>
    <property type="evidence" value="ECO:0007669"/>
    <property type="project" value="UniProtKB-KW"/>
</dbReference>
<keyword evidence="7 10" id="KW-0546">Nucleotide metabolism</keyword>
<dbReference type="Proteomes" id="UP000698963">
    <property type="component" value="Unassembled WGS sequence"/>
</dbReference>
<dbReference type="Pfam" id="PF01725">
    <property type="entry name" value="Ham1p_like"/>
    <property type="match status" value="1"/>
</dbReference>
<evidence type="ECO:0000256" key="3">
    <source>
        <dbReference type="ARBA" id="ARBA00022723"/>
    </source>
</evidence>
<dbReference type="GO" id="GO:0035870">
    <property type="term" value="F:dITP diphosphatase activity"/>
    <property type="evidence" value="ECO:0007669"/>
    <property type="project" value="UniProtKB-UniRule"/>
</dbReference>
<dbReference type="GO" id="GO:0009146">
    <property type="term" value="P:purine nucleoside triphosphate catabolic process"/>
    <property type="evidence" value="ECO:0007669"/>
    <property type="project" value="UniProtKB-UniRule"/>
</dbReference>
<dbReference type="RefSeq" id="WP_304120343.1">
    <property type="nucleotide sequence ID" value="NZ_DYZA01000018.1"/>
</dbReference>
<accession>A0A921AUS9</accession>
<comment type="caution">
    <text evidence="12">The sequence shown here is derived from an EMBL/GenBank/DDBJ whole genome shotgun (WGS) entry which is preliminary data.</text>
</comment>
<dbReference type="InterPro" id="IPR029001">
    <property type="entry name" value="ITPase-like_fam"/>
</dbReference>
<comment type="subunit">
    <text evidence="2 10">Homodimer.</text>
</comment>
<dbReference type="HAMAP" id="MF_01405">
    <property type="entry name" value="Non_canon_purine_NTPase"/>
    <property type="match status" value="1"/>
</dbReference>
<keyword evidence="4 10" id="KW-0547">Nucleotide-binding</keyword>
<reference evidence="12" key="1">
    <citation type="journal article" date="2021" name="PeerJ">
        <title>Extensive microbial diversity within the chicken gut microbiome revealed by metagenomics and culture.</title>
        <authorList>
            <person name="Gilroy R."/>
            <person name="Ravi A."/>
            <person name="Getino M."/>
            <person name="Pursley I."/>
            <person name="Horton D.L."/>
            <person name="Alikhan N.F."/>
            <person name="Baker D."/>
            <person name="Gharbi K."/>
            <person name="Hall N."/>
            <person name="Watson M."/>
            <person name="Adriaenssens E.M."/>
            <person name="Foster-Nyarko E."/>
            <person name="Jarju S."/>
            <person name="Secka A."/>
            <person name="Antonio M."/>
            <person name="Oren A."/>
            <person name="Chaudhuri R.R."/>
            <person name="La Ragione R."/>
            <person name="Hildebrand F."/>
            <person name="Pallen M.J."/>
        </authorList>
    </citation>
    <scope>NUCLEOTIDE SEQUENCE</scope>
    <source>
        <strain evidence="12">ChiGjej2B2-19336</strain>
    </source>
</reference>
<evidence type="ECO:0000256" key="8">
    <source>
        <dbReference type="ARBA" id="ARBA00051875"/>
    </source>
</evidence>
<dbReference type="GO" id="GO:0036220">
    <property type="term" value="F:ITP diphosphatase activity"/>
    <property type="evidence" value="ECO:0007669"/>
    <property type="project" value="UniProtKB-UniRule"/>
</dbReference>
<evidence type="ECO:0000256" key="1">
    <source>
        <dbReference type="ARBA" id="ARBA00008023"/>
    </source>
</evidence>
<evidence type="ECO:0000313" key="13">
    <source>
        <dbReference type="Proteomes" id="UP000698963"/>
    </source>
</evidence>
<feature type="active site" description="Proton acceptor" evidence="10">
    <location>
        <position position="71"/>
    </location>
</feature>
<comment type="cofactor">
    <cofactor evidence="10">
        <name>Mg(2+)</name>
        <dbReference type="ChEBI" id="CHEBI:18420"/>
    </cofactor>
    <text evidence="10">Binds 1 Mg(2+) ion per subunit.</text>
</comment>
<dbReference type="AlphaFoldDB" id="A0A921AUS9"/>
<comment type="catalytic activity">
    <reaction evidence="9 10">
        <text>XTP + H2O = XMP + diphosphate + H(+)</text>
        <dbReference type="Rhea" id="RHEA:28610"/>
        <dbReference type="ChEBI" id="CHEBI:15377"/>
        <dbReference type="ChEBI" id="CHEBI:15378"/>
        <dbReference type="ChEBI" id="CHEBI:33019"/>
        <dbReference type="ChEBI" id="CHEBI:57464"/>
        <dbReference type="ChEBI" id="CHEBI:61314"/>
        <dbReference type="EC" id="3.6.1.66"/>
    </reaction>
</comment>
<comment type="catalytic activity">
    <reaction evidence="10">
        <text>ITP + H2O = IMP + diphosphate + H(+)</text>
        <dbReference type="Rhea" id="RHEA:29399"/>
        <dbReference type="ChEBI" id="CHEBI:15377"/>
        <dbReference type="ChEBI" id="CHEBI:15378"/>
        <dbReference type="ChEBI" id="CHEBI:33019"/>
        <dbReference type="ChEBI" id="CHEBI:58053"/>
        <dbReference type="ChEBI" id="CHEBI:61402"/>
        <dbReference type="EC" id="3.6.1.66"/>
    </reaction>
</comment>
<protein>
    <recommendedName>
        <fullName evidence="10">dITP/XTP pyrophosphatase</fullName>
        <ecNumber evidence="10">3.6.1.66</ecNumber>
    </recommendedName>
    <alternativeName>
        <fullName evidence="10">Non-canonical purine NTP pyrophosphatase</fullName>
    </alternativeName>
    <alternativeName>
        <fullName evidence="10">Non-standard purine NTP pyrophosphatase</fullName>
    </alternativeName>
    <alternativeName>
        <fullName evidence="10">Nucleoside-triphosphate diphosphatase</fullName>
    </alternativeName>
    <alternativeName>
        <fullName evidence="10">Nucleoside-triphosphate pyrophosphatase</fullName>
        <shortName evidence="10">NTPase</shortName>
    </alternativeName>
</protein>
<evidence type="ECO:0000256" key="11">
    <source>
        <dbReference type="RuleBase" id="RU003781"/>
    </source>
</evidence>
<dbReference type="FunFam" id="3.90.950.10:FF:000001">
    <property type="entry name" value="dITP/XTP pyrophosphatase"/>
    <property type="match status" value="1"/>
</dbReference>
<dbReference type="SUPFAM" id="SSF52972">
    <property type="entry name" value="ITPase-like"/>
    <property type="match status" value="1"/>
</dbReference>
<feature type="binding site" evidence="10">
    <location>
        <begin position="193"/>
        <end position="194"/>
    </location>
    <ligand>
        <name>substrate</name>
    </ligand>
</feature>
<dbReference type="EMBL" id="DYZA01000018">
    <property type="protein sequence ID" value="HJD96187.1"/>
    <property type="molecule type" value="Genomic_DNA"/>
</dbReference>
<evidence type="ECO:0000256" key="6">
    <source>
        <dbReference type="ARBA" id="ARBA00022842"/>
    </source>
</evidence>
<dbReference type="InterPro" id="IPR020922">
    <property type="entry name" value="dITP/XTP_pyrophosphatase"/>
</dbReference>
<sequence>MAASCTLILATHNQGKVRELRAPLARFGFHVESLPEGFPDIEETGATFEENALIKARTVADMLHLPAVADDSGLEVDALGGAPGVYSARYGRDWPLLEGESKDERNNRKLLAELEGVPEEKRSARFRCCMAMVYPSGWKDSPADIVASGAWEGVIARQPSGENGFGYDPLFFDPELGCTGAELSREAKMARSHRGKALARLLEELGKRQA</sequence>
<dbReference type="PANTHER" id="PTHR11067:SF9">
    <property type="entry name" value="INOSINE TRIPHOSPHATE PYROPHOSPHATASE"/>
    <property type="match status" value="1"/>
</dbReference>